<evidence type="ECO:0000313" key="4">
    <source>
        <dbReference type="Proteomes" id="UP000824048"/>
    </source>
</evidence>
<evidence type="ECO:0000256" key="2">
    <source>
        <dbReference type="SAM" id="SignalP"/>
    </source>
</evidence>
<name>A0A9D2ESR2_9FIRM</name>
<evidence type="ECO:0000313" key="3">
    <source>
        <dbReference type="EMBL" id="HIZ42506.1"/>
    </source>
</evidence>
<feature type="chain" id="PRO_5038714176" description="Lipoprotein" evidence="2">
    <location>
        <begin position="24"/>
        <end position="397"/>
    </location>
</feature>
<feature type="region of interest" description="Disordered" evidence="1">
    <location>
        <begin position="27"/>
        <end position="59"/>
    </location>
</feature>
<dbReference type="EMBL" id="DXBP01000050">
    <property type="protein sequence ID" value="HIZ42506.1"/>
    <property type="molecule type" value="Genomic_DNA"/>
</dbReference>
<dbReference type="AlphaFoldDB" id="A0A9D2ESR2"/>
<dbReference type="Proteomes" id="UP000824048">
    <property type="component" value="Unassembled WGS sequence"/>
</dbReference>
<feature type="compositionally biased region" description="Pro residues" evidence="1">
    <location>
        <begin position="42"/>
        <end position="54"/>
    </location>
</feature>
<accession>A0A9D2ESR2</accession>
<evidence type="ECO:0008006" key="5">
    <source>
        <dbReference type="Google" id="ProtNLM"/>
    </source>
</evidence>
<dbReference type="PROSITE" id="PS51257">
    <property type="entry name" value="PROKAR_LIPOPROTEIN"/>
    <property type="match status" value="1"/>
</dbReference>
<feature type="signal peptide" evidence="2">
    <location>
        <begin position="1"/>
        <end position="23"/>
    </location>
</feature>
<keyword evidence="2" id="KW-0732">Signal</keyword>
<organism evidence="3 4">
    <name type="scientific">Candidatus Gemmiger excrementigallinarum</name>
    <dbReference type="NCBI Taxonomy" id="2838609"/>
    <lineage>
        <taxon>Bacteria</taxon>
        <taxon>Bacillati</taxon>
        <taxon>Bacillota</taxon>
        <taxon>Clostridia</taxon>
        <taxon>Eubacteriales</taxon>
        <taxon>Gemmiger</taxon>
    </lineage>
</organism>
<evidence type="ECO:0000256" key="1">
    <source>
        <dbReference type="SAM" id="MobiDB-lite"/>
    </source>
</evidence>
<protein>
    <recommendedName>
        <fullName evidence="5">Lipoprotein</fullName>
    </recommendedName>
</protein>
<proteinExistence type="predicted"/>
<gene>
    <name evidence="3" type="ORF">H9811_08085</name>
</gene>
<reference evidence="3" key="1">
    <citation type="journal article" date="2021" name="PeerJ">
        <title>Extensive microbial diversity within the chicken gut microbiome revealed by metagenomics and culture.</title>
        <authorList>
            <person name="Gilroy R."/>
            <person name="Ravi A."/>
            <person name="Getino M."/>
            <person name="Pursley I."/>
            <person name="Horton D.L."/>
            <person name="Alikhan N.F."/>
            <person name="Baker D."/>
            <person name="Gharbi K."/>
            <person name="Hall N."/>
            <person name="Watson M."/>
            <person name="Adriaenssens E.M."/>
            <person name="Foster-Nyarko E."/>
            <person name="Jarju S."/>
            <person name="Secka A."/>
            <person name="Antonio M."/>
            <person name="Oren A."/>
            <person name="Chaudhuri R.R."/>
            <person name="La Ragione R."/>
            <person name="Hildebrand F."/>
            <person name="Pallen M.J."/>
        </authorList>
    </citation>
    <scope>NUCLEOTIDE SEQUENCE</scope>
    <source>
        <strain evidence="3">ChiSxjej1B13-11774</strain>
    </source>
</reference>
<feature type="compositionally biased region" description="Low complexity" evidence="1">
    <location>
        <begin position="27"/>
        <end position="41"/>
    </location>
</feature>
<sequence>MKSLFLTIPAVLLAVLTACGPLARPEATPAPTATPAATVEPTPTPTAAPTPTPDPSAGLDYEMLTLPTTPQPPHVYDGQFMPNNAAGHDNGLAFVEALYTNDTEKLRSVLSDSLLDSGLPLPDLTGLVITDVSVGGGLYEVPYATLTIADPGATGLPAGNHEFRFSFDAEGKVEEFYLQDGDLEDAVARGMGLEPGAWIQLGSLDVKDTLEDDAHLTAATRVVGRKQDALGWTVGEVRAFAITERKVYDGHSNLTEYAMTSCQELPGDWPVLRNRTDWYTQPPEGNCLSDEQLQSVSDQLNDLFARLLDGTYTGEWVDDPVRAALSVWDAARPVPVAVTPEVLRSDVLQYPNPDIAPQTRVWIPLPDSCWAVCSLTEEGSLNPNFSFSFALAEPAAD</sequence>
<reference evidence="3" key="2">
    <citation type="submission" date="2021-04" db="EMBL/GenBank/DDBJ databases">
        <authorList>
            <person name="Gilroy R."/>
        </authorList>
    </citation>
    <scope>NUCLEOTIDE SEQUENCE</scope>
    <source>
        <strain evidence="3">ChiSxjej1B13-11774</strain>
    </source>
</reference>
<comment type="caution">
    <text evidence="3">The sequence shown here is derived from an EMBL/GenBank/DDBJ whole genome shotgun (WGS) entry which is preliminary data.</text>
</comment>